<name>A0A5B7EMU0_PORTR</name>
<accession>A0A5B7EMU0</accession>
<evidence type="ECO:0000313" key="2">
    <source>
        <dbReference type="Proteomes" id="UP000324222"/>
    </source>
</evidence>
<organism evidence="1 2">
    <name type="scientific">Portunus trituberculatus</name>
    <name type="common">Swimming crab</name>
    <name type="synonym">Neptunus trituberculatus</name>
    <dbReference type="NCBI Taxonomy" id="210409"/>
    <lineage>
        <taxon>Eukaryota</taxon>
        <taxon>Metazoa</taxon>
        <taxon>Ecdysozoa</taxon>
        <taxon>Arthropoda</taxon>
        <taxon>Crustacea</taxon>
        <taxon>Multicrustacea</taxon>
        <taxon>Malacostraca</taxon>
        <taxon>Eumalacostraca</taxon>
        <taxon>Eucarida</taxon>
        <taxon>Decapoda</taxon>
        <taxon>Pleocyemata</taxon>
        <taxon>Brachyura</taxon>
        <taxon>Eubrachyura</taxon>
        <taxon>Portunoidea</taxon>
        <taxon>Portunidae</taxon>
        <taxon>Portuninae</taxon>
        <taxon>Portunus</taxon>
    </lineage>
</organism>
<sequence>MSSIHMSQTLPS</sequence>
<dbReference type="EMBL" id="VSRR010003353">
    <property type="protein sequence ID" value="MPC35821.1"/>
    <property type="molecule type" value="Genomic_DNA"/>
</dbReference>
<proteinExistence type="predicted"/>
<evidence type="ECO:0000313" key="1">
    <source>
        <dbReference type="EMBL" id="MPC35821.1"/>
    </source>
</evidence>
<protein>
    <submittedName>
        <fullName evidence="1">Uncharacterized protein</fullName>
    </submittedName>
</protein>
<reference evidence="1 2" key="1">
    <citation type="submission" date="2019-05" db="EMBL/GenBank/DDBJ databases">
        <title>Another draft genome of Portunus trituberculatus and its Hox gene families provides insights of decapod evolution.</title>
        <authorList>
            <person name="Jeong J.-H."/>
            <person name="Song I."/>
            <person name="Kim S."/>
            <person name="Choi T."/>
            <person name="Kim D."/>
            <person name="Ryu S."/>
            <person name="Kim W."/>
        </authorList>
    </citation>
    <scope>NUCLEOTIDE SEQUENCE [LARGE SCALE GENOMIC DNA]</scope>
    <source>
        <tissue evidence="1">Muscle</tissue>
    </source>
</reference>
<dbReference type="Proteomes" id="UP000324222">
    <property type="component" value="Unassembled WGS sequence"/>
</dbReference>
<comment type="caution">
    <text evidence="1">The sequence shown here is derived from an EMBL/GenBank/DDBJ whole genome shotgun (WGS) entry which is preliminary data.</text>
</comment>
<gene>
    <name evidence="1" type="ORF">E2C01_029258</name>
</gene>
<keyword evidence="2" id="KW-1185">Reference proteome</keyword>